<organism evidence="1 2">
    <name type="scientific">Peronosclerospora sorghi</name>
    <dbReference type="NCBI Taxonomy" id="230839"/>
    <lineage>
        <taxon>Eukaryota</taxon>
        <taxon>Sar</taxon>
        <taxon>Stramenopiles</taxon>
        <taxon>Oomycota</taxon>
        <taxon>Peronosporomycetes</taxon>
        <taxon>Peronosporales</taxon>
        <taxon>Peronosporaceae</taxon>
        <taxon>Peronosclerospora</taxon>
    </lineage>
</organism>
<dbReference type="Proteomes" id="UP001163321">
    <property type="component" value="Chromosome 4"/>
</dbReference>
<protein>
    <submittedName>
        <fullName evidence="1">Uncharacterized protein</fullName>
    </submittedName>
</protein>
<comment type="caution">
    <text evidence="1">The sequence shown here is derived from an EMBL/GenBank/DDBJ whole genome shotgun (WGS) entry which is preliminary data.</text>
</comment>
<sequence length="103" mass="11188">MRFGVYHYFKEESAVGRNDGNRISTVYNVLLGMIGVVIGGAVGNPANINQLVLMQDDLNTHVLASQAAGLVATTTCAPADVVKTRLMNMQENEYKSFVLVVKQ</sequence>
<evidence type="ECO:0000313" key="1">
    <source>
        <dbReference type="EMBL" id="KAI9912784.1"/>
    </source>
</evidence>
<reference evidence="1 2" key="1">
    <citation type="journal article" date="2022" name="bioRxiv">
        <title>The genome of the oomycete Peronosclerospora sorghi, a cosmopolitan pathogen of maize and sorghum, is inflated with dispersed pseudogenes.</title>
        <authorList>
            <person name="Fletcher K."/>
            <person name="Martin F."/>
            <person name="Isakeit T."/>
            <person name="Cavanaugh K."/>
            <person name="Magill C."/>
            <person name="Michelmore R."/>
        </authorList>
    </citation>
    <scope>NUCLEOTIDE SEQUENCE [LARGE SCALE GENOMIC DNA]</scope>
    <source>
        <strain evidence="1">P6</strain>
    </source>
</reference>
<accession>A0ACC0W3X3</accession>
<keyword evidence="2" id="KW-1185">Reference proteome</keyword>
<dbReference type="EMBL" id="CM047583">
    <property type="protein sequence ID" value="KAI9912784.1"/>
    <property type="molecule type" value="Genomic_DNA"/>
</dbReference>
<evidence type="ECO:0000313" key="2">
    <source>
        <dbReference type="Proteomes" id="UP001163321"/>
    </source>
</evidence>
<name>A0ACC0W3X3_9STRA</name>
<gene>
    <name evidence="1" type="ORF">PsorP6_005274</name>
</gene>
<proteinExistence type="predicted"/>